<gene>
    <name evidence="1" type="ORF">F2P81_005361</name>
</gene>
<evidence type="ECO:0000313" key="2">
    <source>
        <dbReference type="Proteomes" id="UP000438429"/>
    </source>
</evidence>
<reference evidence="1 2" key="1">
    <citation type="submission" date="2019-06" db="EMBL/GenBank/DDBJ databases">
        <title>Draft genomes of female and male turbot (Scophthalmus maximus).</title>
        <authorList>
            <person name="Xu H."/>
            <person name="Xu X.-W."/>
            <person name="Shao C."/>
            <person name="Chen S."/>
        </authorList>
    </citation>
    <scope>NUCLEOTIDE SEQUENCE [LARGE SCALE GENOMIC DNA]</scope>
    <source>
        <strain evidence="1">Ysfricsl-2016a</strain>
        <tissue evidence="1">Blood</tissue>
    </source>
</reference>
<proteinExistence type="predicted"/>
<evidence type="ECO:0000313" key="1">
    <source>
        <dbReference type="EMBL" id="KAF0041829.1"/>
    </source>
</evidence>
<comment type="caution">
    <text evidence="1">The sequence shown here is derived from an EMBL/GenBank/DDBJ whole genome shotgun (WGS) entry which is preliminary data.</text>
</comment>
<accession>A0A6A4TAC3</accession>
<dbReference type="AlphaFoldDB" id="A0A6A4TAC3"/>
<sequence>MAYQSCDGGRIVCHHQREQILVIFAYRQQPQSDAAAAGRFGRTPLQVYTGVYSVASEKPELDFCRMSAECSRINAITGRIQGPMWTNRWTGGSDKCRGF</sequence>
<dbReference type="EMBL" id="VEVO01000005">
    <property type="protein sequence ID" value="KAF0041829.1"/>
    <property type="molecule type" value="Genomic_DNA"/>
</dbReference>
<organism evidence="1 2">
    <name type="scientific">Scophthalmus maximus</name>
    <name type="common">Turbot</name>
    <name type="synonym">Psetta maxima</name>
    <dbReference type="NCBI Taxonomy" id="52904"/>
    <lineage>
        <taxon>Eukaryota</taxon>
        <taxon>Metazoa</taxon>
        <taxon>Chordata</taxon>
        <taxon>Craniata</taxon>
        <taxon>Vertebrata</taxon>
        <taxon>Euteleostomi</taxon>
        <taxon>Actinopterygii</taxon>
        <taxon>Neopterygii</taxon>
        <taxon>Teleostei</taxon>
        <taxon>Neoteleostei</taxon>
        <taxon>Acanthomorphata</taxon>
        <taxon>Carangaria</taxon>
        <taxon>Pleuronectiformes</taxon>
        <taxon>Pleuronectoidei</taxon>
        <taxon>Scophthalmidae</taxon>
        <taxon>Scophthalmus</taxon>
    </lineage>
</organism>
<dbReference type="Proteomes" id="UP000438429">
    <property type="component" value="Unassembled WGS sequence"/>
</dbReference>
<name>A0A6A4TAC3_SCOMX</name>
<protein>
    <submittedName>
        <fullName evidence="1">Uncharacterized protein</fullName>
    </submittedName>
</protein>